<feature type="non-terminal residue" evidence="2">
    <location>
        <position position="131"/>
    </location>
</feature>
<dbReference type="AlphaFoldDB" id="A0AAQ3RMD2"/>
<keyword evidence="1" id="KW-1133">Transmembrane helix</keyword>
<dbReference type="Proteomes" id="UP001374535">
    <property type="component" value="Chromosome 9"/>
</dbReference>
<organism evidence="2 3">
    <name type="scientific">Vigna mungo</name>
    <name type="common">Black gram</name>
    <name type="synonym">Phaseolus mungo</name>
    <dbReference type="NCBI Taxonomy" id="3915"/>
    <lineage>
        <taxon>Eukaryota</taxon>
        <taxon>Viridiplantae</taxon>
        <taxon>Streptophyta</taxon>
        <taxon>Embryophyta</taxon>
        <taxon>Tracheophyta</taxon>
        <taxon>Spermatophyta</taxon>
        <taxon>Magnoliopsida</taxon>
        <taxon>eudicotyledons</taxon>
        <taxon>Gunneridae</taxon>
        <taxon>Pentapetalae</taxon>
        <taxon>rosids</taxon>
        <taxon>fabids</taxon>
        <taxon>Fabales</taxon>
        <taxon>Fabaceae</taxon>
        <taxon>Papilionoideae</taxon>
        <taxon>50 kb inversion clade</taxon>
        <taxon>NPAAA clade</taxon>
        <taxon>indigoferoid/millettioid clade</taxon>
        <taxon>Phaseoleae</taxon>
        <taxon>Vigna</taxon>
    </lineage>
</organism>
<proteinExistence type="predicted"/>
<feature type="non-terminal residue" evidence="2">
    <location>
        <position position="1"/>
    </location>
</feature>
<evidence type="ECO:0000313" key="3">
    <source>
        <dbReference type="Proteomes" id="UP001374535"/>
    </source>
</evidence>
<name>A0AAQ3RMD2_VIGMU</name>
<evidence type="ECO:0000313" key="2">
    <source>
        <dbReference type="EMBL" id="WVY98247.1"/>
    </source>
</evidence>
<protein>
    <submittedName>
        <fullName evidence="2">Uncharacterized protein</fullName>
    </submittedName>
</protein>
<reference evidence="2 3" key="1">
    <citation type="journal article" date="2023" name="Life. Sci Alliance">
        <title>Evolutionary insights into 3D genome organization and epigenetic landscape of Vigna mungo.</title>
        <authorList>
            <person name="Junaid A."/>
            <person name="Singh B."/>
            <person name="Bhatia S."/>
        </authorList>
    </citation>
    <scope>NUCLEOTIDE SEQUENCE [LARGE SCALE GENOMIC DNA]</scope>
    <source>
        <strain evidence="2">Urdbean</strain>
    </source>
</reference>
<feature type="transmembrane region" description="Helical" evidence="1">
    <location>
        <begin position="12"/>
        <end position="29"/>
    </location>
</feature>
<evidence type="ECO:0000256" key="1">
    <source>
        <dbReference type="SAM" id="Phobius"/>
    </source>
</evidence>
<gene>
    <name evidence="2" type="ORF">V8G54_030398</name>
</gene>
<sequence>FHFHFASFSSIFIFFSIFSLLCLSDYHFLQLLNLRRSFFCFFHCHQHEDVALFCWNSVFFRFTVHHREKSFLFPFFGCEKLKPLVISVMEARYFCYPLSYFSFCISPFSFHYFIFALLRRDKFIFDVIMCS</sequence>
<keyword evidence="3" id="KW-1185">Reference proteome</keyword>
<keyword evidence="1" id="KW-0812">Transmembrane</keyword>
<keyword evidence="1" id="KW-0472">Membrane</keyword>
<dbReference type="EMBL" id="CP144692">
    <property type="protein sequence ID" value="WVY98247.1"/>
    <property type="molecule type" value="Genomic_DNA"/>
</dbReference>
<feature type="transmembrane region" description="Helical" evidence="1">
    <location>
        <begin position="98"/>
        <end position="118"/>
    </location>
</feature>
<accession>A0AAQ3RMD2</accession>